<dbReference type="AlphaFoldDB" id="A0A067D0H3"/>
<organism evidence="1 2">
    <name type="scientific">Citrus sinensis</name>
    <name type="common">Sweet orange</name>
    <name type="synonym">Citrus aurantium var. sinensis</name>
    <dbReference type="NCBI Taxonomy" id="2711"/>
    <lineage>
        <taxon>Eukaryota</taxon>
        <taxon>Viridiplantae</taxon>
        <taxon>Streptophyta</taxon>
        <taxon>Embryophyta</taxon>
        <taxon>Tracheophyta</taxon>
        <taxon>Spermatophyta</taxon>
        <taxon>Magnoliopsida</taxon>
        <taxon>eudicotyledons</taxon>
        <taxon>Gunneridae</taxon>
        <taxon>Pentapetalae</taxon>
        <taxon>rosids</taxon>
        <taxon>malvids</taxon>
        <taxon>Sapindales</taxon>
        <taxon>Rutaceae</taxon>
        <taxon>Aurantioideae</taxon>
        <taxon>Citrus</taxon>
    </lineage>
</organism>
<keyword evidence="2" id="KW-1185">Reference proteome</keyword>
<reference evidence="1 2" key="1">
    <citation type="submission" date="2014-04" db="EMBL/GenBank/DDBJ databases">
        <authorList>
            <consortium name="International Citrus Genome Consortium"/>
            <person name="Gmitter F."/>
            <person name="Chen C."/>
            <person name="Farmerie W."/>
            <person name="Harkins T."/>
            <person name="Desany B."/>
            <person name="Mohiuddin M."/>
            <person name="Kodira C."/>
            <person name="Borodovsky M."/>
            <person name="Lomsadze A."/>
            <person name="Burns P."/>
            <person name="Jenkins J."/>
            <person name="Prochnik S."/>
            <person name="Shu S."/>
            <person name="Chapman J."/>
            <person name="Pitluck S."/>
            <person name="Schmutz J."/>
            <person name="Rokhsar D."/>
        </authorList>
    </citation>
    <scope>NUCLEOTIDE SEQUENCE</scope>
</reference>
<evidence type="ECO:0000313" key="2">
    <source>
        <dbReference type="Proteomes" id="UP000027120"/>
    </source>
</evidence>
<gene>
    <name evidence="1" type="ORF">CISIN_1g034711mg</name>
</gene>
<sequence>MARGHHKKPERLQQLPPLIDGNFFRFMRRRHLGFAPHDTLFKTRPEIGTKNNQIAADQPLKFHGCRSSIRCRGRALSTPQPPLDSV</sequence>
<protein>
    <submittedName>
        <fullName evidence="1">Uncharacterized protein</fullName>
    </submittedName>
</protein>
<accession>A0A067D0H3</accession>
<dbReference type="Proteomes" id="UP000027120">
    <property type="component" value="Unassembled WGS sequence"/>
</dbReference>
<dbReference type="EMBL" id="KK795331">
    <property type="protein sequence ID" value="KDO36228.1"/>
    <property type="molecule type" value="Genomic_DNA"/>
</dbReference>
<proteinExistence type="predicted"/>
<evidence type="ECO:0000313" key="1">
    <source>
        <dbReference type="EMBL" id="KDO36228.1"/>
    </source>
</evidence>
<name>A0A067D0H3_CITSI</name>